<accession>A0AAV3K6C2</accession>
<name>A0AAV3K6C2_9GAMM</name>
<sequence length="630" mass="68985">MTHIRTVALMVKGALIIGGLFTFAPAFADETCAAGNWQADASATDMPAVKYQSAHFAFRWKDSDNSKLNAADVETAAKRLELAWDKYVNQIKFPEPYCNAKVKIKANVHLDPSFALTGGLAPNGSMGMWIGTEELKNDWSINWAMPHELAHALQGQTGGFQATAPDSINYMGWFWEAHADWMTHQMDNLHHSLTGSVEEVVNNPHLYLGTTRTRYGGWMFLENLKNRYGYKAVNDLWANAPKAGEPGQGTADPFSVLKSNMGWSQSELNDFFGDWALRNVAWDYTDPDGYNQGAVYRRILGGYEAQALDSSLSYRLLRTATLDPVSNTAGARRFGVLFEQAPQRWGYNVVRLIPDNGASRISVKFNGAVQTVAAVNRFPGLKNDPATLQSPDSDWRWGVVAVSASGKARYSALQRGVSASVNNFSVKKGENLYLVVMGTPTEMHKIKWDQAYYSLYRYPWTVDLTNAWADGSQPNAPTPTANGRRHRNGGGWVADGAQVEETAYVGLYAKVLGGKVLGNARIEDHAIVLDGTVSDNARVSGLTIIQNNTVIKDNAQVNTAFWSLGLTVPGLVVSGDAQLRGDIDAQDANMSVSRGVFYGYLNNAELRDSQSGANLTGAVPEITERPAYAK</sequence>
<dbReference type="NCBIfam" id="NF040510">
    <property type="entry name" value="avirulen_svx"/>
    <property type="match status" value="1"/>
</dbReference>
<feature type="signal peptide" evidence="1">
    <location>
        <begin position="1"/>
        <end position="28"/>
    </location>
</feature>
<protein>
    <submittedName>
        <fullName evidence="2">Avirulence protein</fullName>
    </submittedName>
</protein>
<organism evidence="2 3">
    <name type="scientific">Dickeya solani D s0432-1</name>
    <dbReference type="NCBI Taxonomy" id="1231725"/>
    <lineage>
        <taxon>Bacteria</taxon>
        <taxon>Pseudomonadati</taxon>
        <taxon>Pseudomonadota</taxon>
        <taxon>Gammaproteobacteria</taxon>
        <taxon>Enterobacterales</taxon>
        <taxon>Pectobacteriaceae</taxon>
        <taxon>Dickeya</taxon>
    </lineage>
</organism>
<comment type="caution">
    <text evidence="2">The sequence shown here is derived from an EMBL/GenBank/DDBJ whole genome shotgun (WGS) entry which is preliminary data.</text>
</comment>
<feature type="chain" id="PRO_5043674303" evidence="1">
    <location>
        <begin position="29"/>
        <end position="630"/>
    </location>
</feature>
<dbReference type="AlphaFoldDB" id="A0AAV3K6C2"/>
<dbReference type="InterPro" id="IPR045690">
    <property type="entry name" value="DUF6055"/>
</dbReference>
<keyword evidence="1" id="KW-0732">Signal</keyword>
<reference evidence="3" key="1">
    <citation type="journal article" date="2013" name="Diversity">
        <title>Genome Sequence of Dickeya solani, a New soft Rot Pathogen of Potato, Suggests its Emergence May Be Related to a Novel Combination of Non-Ribosomal Peptide/Polyketide Synthetase Clusters.</title>
        <authorList>
            <person name="Garlant L."/>
            <person name="Koskinen P."/>
            <person name="Rouhiainen L."/>
            <person name="Laine P."/>
            <person name="Paulin L."/>
            <person name="Auvinen P."/>
            <person name="Holm L."/>
            <person name="Pirhonen M."/>
        </authorList>
    </citation>
    <scope>NUCLEOTIDE SEQUENCE [LARGE SCALE GENOMIC DNA]</scope>
    <source>
        <strain evidence="3">D s0432-1</strain>
    </source>
</reference>
<evidence type="ECO:0000313" key="3">
    <source>
        <dbReference type="Proteomes" id="UP000017142"/>
    </source>
</evidence>
<dbReference type="EMBL" id="AMWE01000004">
    <property type="protein sequence ID" value="ERO56298.1"/>
    <property type="molecule type" value="Genomic_DNA"/>
</dbReference>
<evidence type="ECO:0000256" key="1">
    <source>
        <dbReference type="SAM" id="SignalP"/>
    </source>
</evidence>
<dbReference type="Pfam" id="PF19527">
    <property type="entry name" value="DUF6055"/>
    <property type="match status" value="1"/>
</dbReference>
<proteinExistence type="predicted"/>
<dbReference type="Proteomes" id="UP000017142">
    <property type="component" value="Unassembled WGS sequence"/>
</dbReference>
<evidence type="ECO:0000313" key="2">
    <source>
        <dbReference type="EMBL" id="ERO56298.1"/>
    </source>
</evidence>
<dbReference type="GeneID" id="43517357"/>
<gene>
    <name evidence="2" type="ORF">A544_2845</name>
</gene>
<dbReference type="RefSeq" id="WP_022634244.1">
    <property type="nucleotide sequence ID" value="NZ_AMWE01000004.1"/>
</dbReference>
<dbReference type="InterPro" id="IPR011004">
    <property type="entry name" value="Trimer_LpxA-like_sf"/>
</dbReference>
<dbReference type="SUPFAM" id="SSF51161">
    <property type="entry name" value="Trimeric LpxA-like enzymes"/>
    <property type="match status" value="1"/>
</dbReference>